<accession>A0A369KJY4</accession>
<organism evidence="1 2">
    <name type="scientific">Candidatus Similichlamydia laticola</name>
    <dbReference type="NCBI Taxonomy" id="2170265"/>
    <lineage>
        <taxon>Bacteria</taxon>
        <taxon>Pseudomonadati</taxon>
        <taxon>Chlamydiota</taxon>
        <taxon>Chlamydiia</taxon>
        <taxon>Parachlamydiales</taxon>
        <taxon>Candidatus Parilichlamydiaceae</taxon>
        <taxon>Candidatus Similichlamydia</taxon>
    </lineage>
</organism>
<proteinExistence type="predicted"/>
<evidence type="ECO:0000313" key="2">
    <source>
        <dbReference type="Proteomes" id="UP000253816"/>
    </source>
</evidence>
<dbReference type="RefSeq" id="WP_147267503.1">
    <property type="nucleotide sequence ID" value="NZ_QQBG01000021.1"/>
</dbReference>
<comment type="caution">
    <text evidence="1">The sequence shown here is derived from an EMBL/GenBank/DDBJ whole genome shotgun (WGS) entry which is preliminary data.</text>
</comment>
<dbReference type="Proteomes" id="UP000253816">
    <property type="component" value="Unassembled WGS sequence"/>
</dbReference>
<reference evidence="1 2" key="1">
    <citation type="submission" date="2018-07" db="EMBL/GenBank/DDBJ databases">
        <title>Comparative genomics of the Candidatus Parilichlamydiaceae reveals evidence of convergent evolution and genome reduction in the phylum Chlamydiae.</title>
        <authorList>
            <person name="Taylor-Brown A."/>
            <person name="Polkinghorne A."/>
        </authorList>
    </citation>
    <scope>NUCLEOTIDE SEQUENCE [LARGE SCALE GENOMIC DNA]</scope>
    <source>
        <strain evidence="1 2">Hat2</strain>
    </source>
</reference>
<dbReference type="OrthoDB" id="22336at2"/>
<sequence length="504" mass="56093">MKRCICFLFCFFFIVSESQTSYHLLRSITAPSIREGVAFTEETKQVDHTNVVRLIRPAYTIGMRMSLVHSPTYPSSLKRLITIFKTKFSLRAGSSFQKILSAIVTNKIIERQSWIASFISGDLGFRIFQTSAGLAIIKSSASTITLANEHASFSESLESTTVSQAELTAVAAYFRNASVTSLLQSPDQLVTGVLNKFSGNPSRVHFHQDNVQYSSLIADPKEIPFQGIVSLFIDSVTLDMCQAYMADIRICPIELALMCTVDLTASNCIYDYHRTLIRHFPWSNHKMIANTLGYTTQGMETVIPCQGGNSGDMAPILVINLGPLSNASLIAADLVCTQFATYANATGSLQNSGVTYRCEWSPRGGCAIVMIGLASSSPARLSNQINRLGMLRTAFDHFRTNFSLQEISNNLLSNWTNSLGTNQSVRDLWRWIPGGQGILTFLEWWIEIFGVESSFYDLKRLSTNPPTGTAATELYRDVHNIIQKSFLATEHLFDFWIFQKEDSA</sequence>
<name>A0A369KJY4_9BACT</name>
<keyword evidence="2" id="KW-1185">Reference proteome</keyword>
<evidence type="ECO:0000313" key="1">
    <source>
        <dbReference type="EMBL" id="RDB31296.1"/>
    </source>
</evidence>
<protein>
    <submittedName>
        <fullName evidence="1">Uncharacterized protein</fullName>
    </submittedName>
</protein>
<gene>
    <name evidence="1" type="ORF">HAT2_00601</name>
</gene>
<dbReference type="EMBL" id="QQBG01000021">
    <property type="protein sequence ID" value="RDB31296.1"/>
    <property type="molecule type" value="Genomic_DNA"/>
</dbReference>
<dbReference type="AlphaFoldDB" id="A0A369KJY4"/>